<dbReference type="GO" id="GO:0071555">
    <property type="term" value="P:cell wall organization"/>
    <property type="evidence" value="ECO:0007669"/>
    <property type="project" value="UniProtKB-KW"/>
</dbReference>
<dbReference type="EMBL" id="LR743596">
    <property type="protein sequence ID" value="CAA2627124.1"/>
    <property type="molecule type" value="Genomic_DNA"/>
</dbReference>
<evidence type="ECO:0000256" key="10">
    <source>
        <dbReference type="SAM" id="Phobius"/>
    </source>
</evidence>
<dbReference type="InterPro" id="IPR000743">
    <property type="entry name" value="Glyco_hydro_28"/>
</dbReference>
<evidence type="ECO:0000256" key="3">
    <source>
        <dbReference type="ARBA" id="ARBA00022512"/>
    </source>
</evidence>
<feature type="transmembrane region" description="Helical" evidence="10">
    <location>
        <begin position="20"/>
        <end position="39"/>
    </location>
</feature>
<keyword evidence="10" id="KW-0812">Transmembrane</keyword>
<keyword evidence="12" id="KW-1185">Reference proteome</keyword>
<keyword evidence="6 9" id="KW-0326">Glycosidase</keyword>
<dbReference type="SUPFAM" id="SSF51126">
    <property type="entry name" value="Pectin lyase-like"/>
    <property type="match status" value="1"/>
</dbReference>
<comment type="similarity">
    <text evidence="2 9">Belongs to the glycosyl hydrolase 28 family.</text>
</comment>
<dbReference type="AlphaFoldDB" id="A0A7I8J8K7"/>
<dbReference type="InterPro" id="IPR012334">
    <property type="entry name" value="Pectin_lyas_fold"/>
</dbReference>
<dbReference type="Proteomes" id="UP001189122">
    <property type="component" value="Unassembled WGS sequence"/>
</dbReference>
<name>A0A7I8J8K7_SPIIN</name>
<gene>
    <name evidence="11" type="ORF">SI7747_09012803</name>
</gene>
<reference evidence="11 12" key="1">
    <citation type="submission" date="2019-12" db="EMBL/GenBank/DDBJ databases">
        <authorList>
            <person name="Scholz U."/>
            <person name="Mascher M."/>
            <person name="Fiebig A."/>
        </authorList>
    </citation>
    <scope>NUCLEOTIDE SEQUENCE</scope>
</reference>
<dbReference type="GO" id="GO:0005975">
    <property type="term" value="P:carbohydrate metabolic process"/>
    <property type="evidence" value="ECO:0007669"/>
    <property type="project" value="InterPro"/>
</dbReference>
<accession>A0A7I8J8K7</accession>
<dbReference type="InterPro" id="IPR011050">
    <property type="entry name" value="Pectin_lyase_fold/virulence"/>
</dbReference>
<evidence type="ECO:0000256" key="4">
    <source>
        <dbReference type="ARBA" id="ARBA00022525"/>
    </source>
</evidence>
<evidence type="ECO:0000313" key="11">
    <source>
        <dbReference type="EMBL" id="CAA2627124.1"/>
    </source>
</evidence>
<evidence type="ECO:0000256" key="2">
    <source>
        <dbReference type="ARBA" id="ARBA00008834"/>
    </source>
</evidence>
<keyword evidence="3" id="KW-0134">Cell wall</keyword>
<comment type="subcellular location">
    <subcellularLocation>
        <location evidence="1">Secreted</location>
        <location evidence="1">Cell wall</location>
    </subcellularLocation>
</comment>
<dbReference type="PANTHER" id="PTHR31375">
    <property type="match status" value="1"/>
</dbReference>
<sequence>MYLSCYDQLCSRPFDFDAQGMVALLLFLLWTTLVCAAPVRQSIFNAADFGAVGDGRADNSKAFQRAWTAACTSAQPSPVVLVPSPGTFLLRRVAFSGPCRAKRIQFQVAGNIVAPYGLWTSDLTSAWITFIRINGLTIHGSGKIDGQGSKWWACRINHMLAVAFCDGFHLEGVHFANSPAKHVTVFRSQWVIINGISVSSPGDSPNTDGLLIQESKHVQVISSNFASGDDCVAIGTGSSDVNVTSITCGPGHGVSIGSLGIGGTRAEVERVRVTSSQFFNTMNGVRIKTWPGGSGFARAISFDNNGFTSVVNPVIIDQYYCGGARSCPNKTSAVEVSDIRYAGLRGTATGDHAIKLECSREVPCREIVLDNVVINSAVRGKKASSLCYNAHGWTRNTVVPEVPCLAA</sequence>
<evidence type="ECO:0000313" key="12">
    <source>
        <dbReference type="Proteomes" id="UP001189122"/>
    </source>
</evidence>
<keyword evidence="5 9" id="KW-0378">Hydrolase</keyword>
<keyword evidence="4" id="KW-0964">Secreted</keyword>
<organism evidence="11">
    <name type="scientific">Spirodela intermedia</name>
    <name type="common">Intermediate duckweed</name>
    <dbReference type="NCBI Taxonomy" id="51605"/>
    <lineage>
        <taxon>Eukaryota</taxon>
        <taxon>Viridiplantae</taxon>
        <taxon>Streptophyta</taxon>
        <taxon>Embryophyta</taxon>
        <taxon>Tracheophyta</taxon>
        <taxon>Spermatophyta</taxon>
        <taxon>Magnoliopsida</taxon>
        <taxon>Liliopsida</taxon>
        <taxon>Araceae</taxon>
        <taxon>Lemnoideae</taxon>
        <taxon>Spirodela</taxon>
    </lineage>
</organism>
<evidence type="ECO:0000256" key="1">
    <source>
        <dbReference type="ARBA" id="ARBA00004191"/>
    </source>
</evidence>
<evidence type="ECO:0000256" key="9">
    <source>
        <dbReference type="RuleBase" id="RU361169"/>
    </source>
</evidence>
<protein>
    <submittedName>
        <fullName evidence="11">Uncharacterized protein</fullName>
    </submittedName>
</protein>
<proteinExistence type="inferred from homology"/>
<keyword evidence="10" id="KW-1133">Transmembrane helix</keyword>
<dbReference type="Gene3D" id="2.160.20.10">
    <property type="entry name" value="Single-stranded right-handed beta-helix, Pectin lyase-like"/>
    <property type="match status" value="1"/>
</dbReference>
<keyword evidence="7" id="KW-0961">Cell wall biogenesis/degradation</keyword>
<dbReference type="PROSITE" id="PS00502">
    <property type="entry name" value="POLYGALACTURONASE"/>
    <property type="match status" value="1"/>
</dbReference>
<dbReference type="EMBL" id="CACRZD030000009">
    <property type="protein sequence ID" value="CAA6666414.1"/>
    <property type="molecule type" value="Genomic_DNA"/>
</dbReference>
<dbReference type="GO" id="GO:0004650">
    <property type="term" value="F:polygalacturonase activity"/>
    <property type="evidence" value="ECO:0007669"/>
    <property type="project" value="InterPro"/>
</dbReference>
<feature type="active site" evidence="8">
    <location>
        <position position="252"/>
    </location>
</feature>
<evidence type="ECO:0000256" key="5">
    <source>
        <dbReference type="ARBA" id="ARBA00022801"/>
    </source>
</evidence>
<keyword evidence="10" id="KW-0472">Membrane</keyword>
<dbReference type="Pfam" id="PF00295">
    <property type="entry name" value="Glyco_hydro_28"/>
    <property type="match status" value="1"/>
</dbReference>
<evidence type="ECO:0000256" key="7">
    <source>
        <dbReference type="ARBA" id="ARBA00023316"/>
    </source>
</evidence>
<evidence type="ECO:0000256" key="6">
    <source>
        <dbReference type="ARBA" id="ARBA00023295"/>
    </source>
</evidence>
<evidence type="ECO:0000256" key="8">
    <source>
        <dbReference type="PROSITE-ProRule" id="PRU10052"/>
    </source>
</evidence>